<comment type="function">
    <text evidence="7">Involved in peptide bond synthesis. Stimulates efficient translation and peptide-bond synthesis on native or reconstituted 70S ribosomes in vitro. Probably functions indirectly by altering the affinity of the ribosome for aminoacyl-tRNA, thus increasing their reactivity as acceptors for peptidyl transferase.</text>
</comment>
<dbReference type="PANTHER" id="PTHR30053">
    <property type="entry name" value="ELONGATION FACTOR P"/>
    <property type="match status" value="1"/>
</dbReference>
<dbReference type="SMART" id="SM00841">
    <property type="entry name" value="Elong-fact-P_C"/>
    <property type="match status" value="1"/>
</dbReference>
<protein>
    <recommendedName>
        <fullName evidence="7 8">Elongation factor P</fullName>
        <shortName evidence="7">EF-P</shortName>
    </recommendedName>
</protein>
<comment type="subcellular location">
    <subcellularLocation>
        <location evidence="1 7">Cytoplasm</location>
    </subcellularLocation>
</comment>
<dbReference type="SUPFAM" id="SSF50104">
    <property type="entry name" value="Translation proteins SH3-like domain"/>
    <property type="match status" value="1"/>
</dbReference>
<comment type="caution">
    <text evidence="12">The sequence shown here is derived from an EMBL/GenBank/DDBJ whole genome shotgun (WGS) entry which is preliminary data.</text>
</comment>
<dbReference type="Pfam" id="PF01132">
    <property type="entry name" value="EFP"/>
    <property type="match status" value="1"/>
</dbReference>
<dbReference type="InterPro" id="IPR012340">
    <property type="entry name" value="NA-bd_OB-fold"/>
</dbReference>
<feature type="domain" description="Elongation factor P C-terminal" evidence="10">
    <location>
        <begin position="134"/>
        <end position="189"/>
    </location>
</feature>
<dbReference type="Gene3D" id="2.30.30.30">
    <property type="match status" value="1"/>
</dbReference>
<dbReference type="PIRSF" id="PIRSF005901">
    <property type="entry name" value="EF-P"/>
    <property type="match status" value="1"/>
</dbReference>
<dbReference type="Gene3D" id="2.40.50.140">
    <property type="entry name" value="Nucleic acid-binding proteins"/>
    <property type="match status" value="2"/>
</dbReference>
<dbReference type="Proteomes" id="UP000228510">
    <property type="component" value="Unassembled WGS sequence"/>
</dbReference>
<feature type="domain" description="Translation elongation factor P/YeiP central" evidence="11">
    <location>
        <begin position="72"/>
        <end position="126"/>
    </location>
</feature>
<reference evidence="13" key="1">
    <citation type="submission" date="2017-09" db="EMBL/GenBank/DDBJ databases">
        <title>Depth-based differentiation of microbial function through sediment-hosted aquifers and enrichment of novel symbionts in the deep terrestrial subsurface.</title>
        <authorList>
            <person name="Probst A.J."/>
            <person name="Ladd B."/>
            <person name="Jarett J.K."/>
            <person name="Geller-Mcgrath D.E."/>
            <person name="Sieber C.M.K."/>
            <person name="Emerson J.B."/>
            <person name="Anantharaman K."/>
            <person name="Thomas B.C."/>
            <person name="Malmstrom R."/>
            <person name="Stieglmeier M."/>
            <person name="Klingl A."/>
            <person name="Woyke T."/>
            <person name="Ryan C.M."/>
            <person name="Banfield J.F."/>
        </authorList>
    </citation>
    <scope>NUCLEOTIDE SEQUENCE [LARGE SCALE GENOMIC DNA]</scope>
</reference>
<dbReference type="InterPro" id="IPR013852">
    <property type="entry name" value="Transl_elong_P/YeiP_CS"/>
</dbReference>
<evidence type="ECO:0000313" key="13">
    <source>
        <dbReference type="Proteomes" id="UP000228510"/>
    </source>
</evidence>
<gene>
    <name evidence="7 12" type="primary">efp</name>
    <name evidence="12" type="ORF">COU01_03970</name>
</gene>
<dbReference type="GO" id="GO:0005829">
    <property type="term" value="C:cytosol"/>
    <property type="evidence" value="ECO:0007669"/>
    <property type="project" value="UniProtKB-ARBA"/>
</dbReference>
<keyword evidence="5 7" id="KW-0251">Elongation factor</keyword>
<evidence type="ECO:0000256" key="8">
    <source>
        <dbReference type="NCBIfam" id="TIGR00038"/>
    </source>
</evidence>
<evidence type="ECO:0000256" key="6">
    <source>
        <dbReference type="ARBA" id="ARBA00022917"/>
    </source>
</evidence>
<dbReference type="Pfam" id="PF08207">
    <property type="entry name" value="EFP_N"/>
    <property type="match status" value="1"/>
</dbReference>
<dbReference type="SMART" id="SM01185">
    <property type="entry name" value="EFP"/>
    <property type="match status" value="1"/>
</dbReference>
<dbReference type="InterPro" id="IPR015365">
    <property type="entry name" value="Elong-fact-P_C"/>
</dbReference>
<dbReference type="EMBL" id="PFAT01000051">
    <property type="protein sequence ID" value="PIR92020.1"/>
    <property type="molecule type" value="Genomic_DNA"/>
</dbReference>
<comment type="pathway">
    <text evidence="2 7">Protein biosynthesis; polypeptide chain elongation.</text>
</comment>
<dbReference type="InterPro" id="IPR014722">
    <property type="entry name" value="Rib_uL2_dom2"/>
</dbReference>
<dbReference type="UniPathway" id="UPA00345"/>
<dbReference type="FunFam" id="2.40.50.140:FF:000004">
    <property type="entry name" value="Elongation factor P"/>
    <property type="match status" value="1"/>
</dbReference>
<accession>A0A2H0V0Y6</accession>
<dbReference type="FunFam" id="2.40.50.140:FF:000009">
    <property type="entry name" value="Elongation factor P"/>
    <property type="match status" value="1"/>
</dbReference>
<keyword evidence="6 7" id="KW-0648">Protein biosynthesis</keyword>
<evidence type="ECO:0000256" key="7">
    <source>
        <dbReference type="HAMAP-Rule" id="MF_00141"/>
    </source>
</evidence>
<keyword evidence="4 7" id="KW-0963">Cytoplasm</keyword>
<dbReference type="SUPFAM" id="SSF50249">
    <property type="entry name" value="Nucleic acid-binding proteins"/>
    <property type="match status" value="2"/>
</dbReference>
<name>A0A2H0V0Y6_9BACT</name>
<dbReference type="CDD" id="cd04470">
    <property type="entry name" value="S1_EF-P_repeat_1"/>
    <property type="match status" value="1"/>
</dbReference>
<organism evidence="12 13">
    <name type="scientific">Candidatus Falkowbacteria bacterium CG10_big_fil_rev_8_21_14_0_10_44_15</name>
    <dbReference type="NCBI Taxonomy" id="1974569"/>
    <lineage>
        <taxon>Bacteria</taxon>
        <taxon>Candidatus Falkowiibacteriota</taxon>
    </lineage>
</organism>
<dbReference type="InterPro" id="IPR008991">
    <property type="entry name" value="Translation_prot_SH3-like_sf"/>
</dbReference>
<proteinExistence type="inferred from homology"/>
<dbReference type="AlphaFoldDB" id="A0A2H0V0Y6"/>
<evidence type="ECO:0000256" key="5">
    <source>
        <dbReference type="ARBA" id="ARBA00022768"/>
    </source>
</evidence>
<dbReference type="GO" id="GO:0003746">
    <property type="term" value="F:translation elongation factor activity"/>
    <property type="evidence" value="ECO:0007669"/>
    <property type="project" value="UniProtKB-UniRule"/>
</dbReference>
<dbReference type="FunFam" id="2.30.30.30:FF:000003">
    <property type="entry name" value="Elongation factor P"/>
    <property type="match status" value="1"/>
</dbReference>
<evidence type="ECO:0000256" key="4">
    <source>
        <dbReference type="ARBA" id="ARBA00022490"/>
    </source>
</evidence>
<dbReference type="HAMAP" id="MF_00141">
    <property type="entry name" value="EF_P"/>
    <property type="match status" value="1"/>
</dbReference>
<dbReference type="InterPro" id="IPR001059">
    <property type="entry name" value="Transl_elong_P/YeiP_cen"/>
</dbReference>
<evidence type="ECO:0000256" key="2">
    <source>
        <dbReference type="ARBA" id="ARBA00004815"/>
    </source>
</evidence>
<dbReference type="PROSITE" id="PS01275">
    <property type="entry name" value="EFP"/>
    <property type="match status" value="1"/>
</dbReference>
<evidence type="ECO:0000313" key="12">
    <source>
        <dbReference type="EMBL" id="PIR92020.1"/>
    </source>
</evidence>
<dbReference type="InterPro" id="IPR013185">
    <property type="entry name" value="Transl_elong_KOW-like"/>
</dbReference>
<dbReference type="CDD" id="cd05794">
    <property type="entry name" value="S1_EF-P_repeat_2"/>
    <property type="match status" value="1"/>
</dbReference>
<evidence type="ECO:0000256" key="9">
    <source>
        <dbReference type="RuleBase" id="RU004389"/>
    </source>
</evidence>
<evidence type="ECO:0000259" key="10">
    <source>
        <dbReference type="SMART" id="SM00841"/>
    </source>
</evidence>
<evidence type="ECO:0000256" key="3">
    <source>
        <dbReference type="ARBA" id="ARBA00009479"/>
    </source>
</evidence>
<evidence type="ECO:0000256" key="1">
    <source>
        <dbReference type="ARBA" id="ARBA00004496"/>
    </source>
</evidence>
<dbReference type="InterPro" id="IPR020599">
    <property type="entry name" value="Transl_elong_fac_P/YeiP"/>
</dbReference>
<sequence length="190" mass="21078">MTIYFMLSLTEIKLGTLIKINDEPYVVIRSDHHKMGRGGAVLKTKLKNLITGNVLEKTFQGNDKAEAAATEEKTANYLYKNQNEAHFMDNESFEQFSLSLEQLGDAAKFMPDGTDVKMLYFEDKPVSVRLQPKVALKVVSTPPGVKGNTVSNVTKIATLETGAEIAVPMFINEGDNIRVNTETGEYVERA</sequence>
<dbReference type="InterPro" id="IPR011768">
    <property type="entry name" value="Transl_elongation_fac_P"/>
</dbReference>
<dbReference type="NCBIfam" id="NF001810">
    <property type="entry name" value="PRK00529.1"/>
    <property type="match status" value="1"/>
</dbReference>
<dbReference type="Pfam" id="PF09285">
    <property type="entry name" value="Elong-fact-P_C"/>
    <property type="match status" value="1"/>
</dbReference>
<dbReference type="PANTHER" id="PTHR30053:SF12">
    <property type="entry name" value="ELONGATION FACTOR P (EF-P) FAMILY PROTEIN"/>
    <property type="match status" value="1"/>
</dbReference>
<evidence type="ECO:0000259" key="11">
    <source>
        <dbReference type="SMART" id="SM01185"/>
    </source>
</evidence>
<dbReference type="GO" id="GO:0043043">
    <property type="term" value="P:peptide biosynthetic process"/>
    <property type="evidence" value="ECO:0007669"/>
    <property type="project" value="InterPro"/>
</dbReference>
<dbReference type="NCBIfam" id="TIGR00038">
    <property type="entry name" value="efp"/>
    <property type="match status" value="1"/>
</dbReference>
<comment type="similarity">
    <text evidence="3 7 9">Belongs to the elongation factor P family.</text>
</comment>